<proteinExistence type="predicted"/>
<name>A0ABP9MKP0_9FLAO</name>
<dbReference type="EMBL" id="BAABHX010000006">
    <property type="protein sequence ID" value="GAA5098101.1"/>
    <property type="molecule type" value="Genomic_DNA"/>
</dbReference>
<evidence type="ECO:0008006" key="3">
    <source>
        <dbReference type="Google" id="ProtNLM"/>
    </source>
</evidence>
<keyword evidence="2" id="KW-1185">Reference proteome</keyword>
<protein>
    <recommendedName>
        <fullName evidence="3">Histidine kinase</fullName>
    </recommendedName>
</protein>
<dbReference type="RefSeq" id="WP_345206764.1">
    <property type="nucleotide sequence ID" value="NZ_BAABHX010000006.1"/>
</dbReference>
<accession>A0ABP9MKP0</accession>
<evidence type="ECO:0000313" key="1">
    <source>
        <dbReference type="EMBL" id="GAA5098101.1"/>
    </source>
</evidence>
<reference evidence="2" key="1">
    <citation type="journal article" date="2019" name="Int. J. Syst. Evol. Microbiol.">
        <title>The Global Catalogue of Microorganisms (GCM) 10K type strain sequencing project: providing services to taxonomists for standard genome sequencing and annotation.</title>
        <authorList>
            <consortium name="The Broad Institute Genomics Platform"/>
            <consortium name="The Broad Institute Genome Sequencing Center for Infectious Disease"/>
            <person name="Wu L."/>
            <person name="Ma J."/>
        </authorList>
    </citation>
    <scope>NUCLEOTIDE SEQUENCE [LARGE SCALE GENOMIC DNA]</scope>
    <source>
        <strain evidence="2">JCM 18019</strain>
    </source>
</reference>
<gene>
    <name evidence="1" type="ORF">GCM10023210_33920</name>
</gene>
<evidence type="ECO:0000313" key="2">
    <source>
        <dbReference type="Proteomes" id="UP001500353"/>
    </source>
</evidence>
<dbReference type="Proteomes" id="UP001500353">
    <property type="component" value="Unassembled WGS sequence"/>
</dbReference>
<sequence length="123" mass="14946">MDYTLNFDWNNKDELKINLKKWAYDENAILMEQDEDLLFHNMVWMEMVFPFMFDKNCTKRKYIISDLKGYIREIFSRKKSLSDLEKIQELFINDMQTYCSETNDPLICDCVEYFMQCKIKLGS</sequence>
<comment type="caution">
    <text evidence="1">The sequence shown here is derived from an EMBL/GenBank/DDBJ whole genome shotgun (WGS) entry which is preliminary data.</text>
</comment>
<organism evidence="1 2">
    <name type="scientific">Chryseobacterium ginsengisoli</name>
    <dbReference type="NCBI Taxonomy" id="363853"/>
    <lineage>
        <taxon>Bacteria</taxon>
        <taxon>Pseudomonadati</taxon>
        <taxon>Bacteroidota</taxon>
        <taxon>Flavobacteriia</taxon>
        <taxon>Flavobacteriales</taxon>
        <taxon>Weeksellaceae</taxon>
        <taxon>Chryseobacterium group</taxon>
        <taxon>Chryseobacterium</taxon>
    </lineage>
</organism>